<comment type="caution">
    <text evidence="2">The sequence shown here is derived from an EMBL/GenBank/DDBJ whole genome shotgun (WGS) entry which is preliminary data.</text>
</comment>
<keyword evidence="1" id="KW-1133">Transmembrane helix</keyword>
<gene>
    <name evidence="2" type="ORF">DFO67_13310</name>
</gene>
<name>A0A4V6QAK7_9GAMM</name>
<organism evidence="2 3">
    <name type="scientific">Modicisalibacter xianhensis</name>
    <dbReference type="NCBI Taxonomy" id="442341"/>
    <lineage>
        <taxon>Bacteria</taxon>
        <taxon>Pseudomonadati</taxon>
        <taxon>Pseudomonadota</taxon>
        <taxon>Gammaproteobacteria</taxon>
        <taxon>Oceanospirillales</taxon>
        <taxon>Halomonadaceae</taxon>
        <taxon>Modicisalibacter</taxon>
    </lineage>
</organism>
<evidence type="ECO:0000313" key="2">
    <source>
        <dbReference type="EMBL" id="TDX21853.1"/>
    </source>
</evidence>
<feature type="transmembrane region" description="Helical" evidence="1">
    <location>
        <begin position="68"/>
        <end position="87"/>
    </location>
</feature>
<evidence type="ECO:0000256" key="1">
    <source>
        <dbReference type="SAM" id="Phobius"/>
    </source>
</evidence>
<protein>
    <submittedName>
        <fullName evidence="2">Uncharacterized protein</fullName>
    </submittedName>
</protein>
<accession>A0A4V6QAK7</accession>
<keyword evidence="1" id="KW-0472">Membrane</keyword>
<proteinExistence type="predicted"/>
<dbReference type="RefSeq" id="WP_134021364.1">
    <property type="nucleotide sequence ID" value="NZ_SOEC01000033.1"/>
</dbReference>
<sequence>MTQPNAINEDLLFSTAENKIIGRLMLVTFLAIALQVVLLPALGWWAASIVAVAETMPVVIKLHRRKRIAVVALALLAAVSGPLYQYMVTHFISAAFTVLHQAI</sequence>
<keyword evidence="1" id="KW-0812">Transmembrane</keyword>
<reference evidence="2 3" key="1">
    <citation type="submission" date="2019-03" db="EMBL/GenBank/DDBJ databases">
        <title>Freshwater and sediment microbial communities from various areas in North America, analyzing microbe dynamics in response to fracking.</title>
        <authorList>
            <person name="Lamendella R."/>
        </authorList>
    </citation>
    <scope>NUCLEOTIDE SEQUENCE [LARGE SCALE GENOMIC DNA]</scope>
    <source>
        <strain evidence="2 3">6_TX</strain>
    </source>
</reference>
<dbReference type="AlphaFoldDB" id="A0A4V6QAK7"/>
<feature type="transmembrane region" description="Helical" evidence="1">
    <location>
        <begin position="20"/>
        <end position="47"/>
    </location>
</feature>
<evidence type="ECO:0000313" key="3">
    <source>
        <dbReference type="Proteomes" id="UP000294489"/>
    </source>
</evidence>
<dbReference type="Proteomes" id="UP000294489">
    <property type="component" value="Unassembled WGS sequence"/>
</dbReference>
<dbReference type="EMBL" id="SOEC01000033">
    <property type="protein sequence ID" value="TDX21853.1"/>
    <property type="molecule type" value="Genomic_DNA"/>
</dbReference>